<accession>A0A934WPH0</accession>
<feature type="domain" description="Bacterial repeat" evidence="3">
    <location>
        <begin position="625"/>
        <end position="692"/>
    </location>
</feature>
<dbReference type="Pfam" id="PF09479">
    <property type="entry name" value="Flg_new"/>
    <property type="match status" value="1"/>
</dbReference>
<dbReference type="GO" id="GO:0030313">
    <property type="term" value="C:cell envelope"/>
    <property type="evidence" value="ECO:0007669"/>
    <property type="project" value="UniProtKB-SubCell"/>
</dbReference>
<evidence type="ECO:0000256" key="1">
    <source>
        <dbReference type="ARBA" id="ARBA00004196"/>
    </source>
</evidence>
<keyword evidence="2" id="KW-1133">Transmembrane helix</keyword>
<keyword evidence="2" id="KW-0812">Transmembrane</keyword>
<organism evidence="4 5">
    <name type="scientific">Ruminococcus difficilis</name>
    <dbReference type="NCBI Taxonomy" id="2763069"/>
    <lineage>
        <taxon>Bacteria</taxon>
        <taxon>Bacillati</taxon>
        <taxon>Bacillota</taxon>
        <taxon>Clostridia</taxon>
        <taxon>Eubacteriales</taxon>
        <taxon>Oscillospiraceae</taxon>
        <taxon>Ruminococcus</taxon>
    </lineage>
</organism>
<sequence>MNKLWKMLKVRRSGKNKVKSLVISVVILLEIFALCTVGVYAWVETVSSIKITNETGTNGAVINDIRYTDIMIGGESGTIDLLDYFEPSGGMHLAPASSADGKTFYFPKANISSNFIYRKGNVSDKNTTYLSVSFRLRADTNADFFFVNEQEKPISVDDNIRVSVTAYSEGENPEGHYDPATGKLISNTKIYANNASTTAVVNSTSGTTGATAVEKFSDHVKGKSSTARLFSVGANETKIVTINVWLQKKTADNTDITTNMAATQAINYLGITSDLTPRHVTLLPTPEWDRSGETQYFYAWCWDSSKGDPDKLYKLELDENEHYSFDYNGTYQSTLFIRAKRNDLTTENMANQWNTTYIHNKTEDTTIPDDPVDPTYIIKTINGGAYDNDTGSNKSTGEFQDPATIKVAACTNQSTWGTVTATSYIGTTTSTHVIESTKSTSQKHKDTVHAWPEKAIRLTATVANTNYAFVGWYDNPEGEDNGDDKNLLYTGATYTTTAPATPTEKTYYAKFKEVRKLTIYRYLDGVNSGTACGTITIAGTNSSSGSSVSKTVDKGTEVPYSASAATGYTLEGIYTNASGGTDVTSSSPITLDTDTTYYARYTTNTHTVYIDAIGSSGSTVQYGNETASTSVTKTDVKYNSSVTIKANPATGYKFVGWYTNSSGTGTAASTNASYTFTLGDADVHYYAKFEAKNSYYLKASWNGWSESQDHLTGSGNELTFTQELDPGAYEFKIYDGVDAIHWSNAYTYKYKYSNSTDTFLGGSGGDTLNSNNSTGNMKLNVGYTCKFTFHFNRTTNKFWITATEVTTYHVVGEITGGWDYGNNNKMTRVGNTTEYTYSVDVNGTKSFKILTNSGTWYSNGFGYHDGYYGASGGDTFNSSSGNCTMNGSNKTYIFHFDSSSKKFWITDP</sequence>
<dbReference type="AlphaFoldDB" id="A0A934WPH0"/>
<proteinExistence type="predicted"/>
<dbReference type="EMBL" id="JAEQMG010000048">
    <property type="protein sequence ID" value="MBK6088026.1"/>
    <property type="molecule type" value="Genomic_DNA"/>
</dbReference>
<comment type="caution">
    <text evidence="4">The sequence shown here is derived from an EMBL/GenBank/DDBJ whole genome shotgun (WGS) entry which is preliminary data.</text>
</comment>
<protein>
    <submittedName>
        <fullName evidence="4">InlB B-repeat-containing protein</fullName>
    </submittedName>
</protein>
<dbReference type="Proteomes" id="UP000633365">
    <property type="component" value="Unassembled WGS sequence"/>
</dbReference>
<evidence type="ECO:0000259" key="3">
    <source>
        <dbReference type="Pfam" id="PF18998"/>
    </source>
</evidence>
<evidence type="ECO:0000313" key="4">
    <source>
        <dbReference type="EMBL" id="MBK6088026.1"/>
    </source>
</evidence>
<feature type="transmembrane region" description="Helical" evidence="2">
    <location>
        <begin position="21"/>
        <end position="43"/>
    </location>
</feature>
<evidence type="ECO:0000313" key="5">
    <source>
        <dbReference type="Proteomes" id="UP000633365"/>
    </source>
</evidence>
<reference evidence="4" key="1">
    <citation type="submission" date="2021-01" db="EMBL/GenBank/DDBJ databases">
        <title>Genome public.</title>
        <authorList>
            <person name="Liu C."/>
            <person name="Sun Q."/>
        </authorList>
    </citation>
    <scope>NUCLEOTIDE SEQUENCE</scope>
    <source>
        <strain evidence="4">M6</strain>
    </source>
</reference>
<name>A0A934WPH0_9FIRM</name>
<comment type="subcellular location">
    <subcellularLocation>
        <location evidence="1">Cell envelope</location>
    </subcellularLocation>
</comment>
<dbReference type="InterPro" id="IPR044060">
    <property type="entry name" value="Bacterial_rp_domain"/>
</dbReference>
<gene>
    <name evidence="4" type="ORF">JKK62_05065</name>
</gene>
<dbReference type="InterPro" id="IPR013378">
    <property type="entry name" value="InlB-like_B-rpt"/>
</dbReference>
<dbReference type="RefSeq" id="WP_186832969.1">
    <property type="nucleotide sequence ID" value="NZ_JAEQMG010000048.1"/>
</dbReference>
<dbReference type="Pfam" id="PF18998">
    <property type="entry name" value="Flg_new_2"/>
    <property type="match status" value="1"/>
</dbReference>
<dbReference type="InterPro" id="IPR042229">
    <property type="entry name" value="Listeria/Bacterioides_rpt_sf"/>
</dbReference>
<evidence type="ECO:0000256" key="2">
    <source>
        <dbReference type="SAM" id="Phobius"/>
    </source>
</evidence>
<dbReference type="Gene3D" id="2.60.40.4270">
    <property type="entry name" value="Listeria-Bacteroides repeat domain"/>
    <property type="match status" value="2"/>
</dbReference>
<keyword evidence="5" id="KW-1185">Reference proteome</keyword>
<keyword evidence="2" id="KW-0472">Membrane</keyword>